<name>A0A9Q0JPH6_9ROSI</name>
<evidence type="ECO:0000313" key="3">
    <source>
        <dbReference type="EMBL" id="KAJ4849313.1"/>
    </source>
</evidence>
<dbReference type="AlphaFoldDB" id="A0A9Q0JPH6"/>
<accession>A0A9Q0JPH6</accession>
<feature type="signal peptide" evidence="1">
    <location>
        <begin position="1"/>
        <end position="30"/>
    </location>
</feature>
<sequence>MKGRGAMATHILLVVAVLCLLEVMINKAGAELSAAACKEERRIGLNACKPVIYGKLPSPECCERVRVSHVECVCPDVTPRLAALVDLNRAIRLIEGCGRRVLQLHEMDNYSTG</sequence>
<reference evidence="3" key="2">
    <citation type="journal article" date="2023" name="Plants (Basel)">
        <title>Annotation of the Turnera subulata (Passifloraceae) Draft Genome Reveals the S-Locus Evolved after the Divergence of Turneroideae from Passifloroideae in a Stepwise Manner.</title>
        <authorList>
            <person name="Henning P.M."/>
            <person name="Roalson E.H."/>
            <person name="Mir W."/>
            <person name="McCubbin A.G."/>
            <person name="Shore J.S."/>
        </authorList>
    </citation>
    <scope>NUCLEOTIDE SEQUENCE</scope>
    <source>
        <strain evidence="3">F60SS</strain>
    </source>
</reference>
<protein>
    <recommendedName>
        <fullName evidence="2">Bifunctional inhibitor/plant lipid transfer protein/seed storage helical domain-containing protein</fullName>
    </recommendedName>
</protein>
<reference evidence="3" key="1">
    <citation type="submission" date="2022-02" db="EMBL/GenBank/DDBJ databases">
        <authorList>
            <person name="Henning P.M."/>
            <person name="McCubbin A.G."/>
            <person name="Shore J.S."/>
        </authorList>
    </citation>
    <scope>NUCLEOTIDE SEQUENCE</scope>
    <source>
        <strain evidence="3">F60SS</strain>
        <tissue evidence="3">Leaves</tissue>
    </source>
</reference>
<dbReference type="EMBL" id="JAKUCV010000645">
    <property type="protein sequence ID" value="KAJ4849313.1"/>
    <property type="molecule type" value="Genomic_DNA"/>
</dbReference>
<dbReference type="PANTHER" id="PTHR33286">
    <property type="entry name" value="BIFUNCTIONAL INHIBITOR/LIPID-TRANSFER PROTEIN/SEED STORAGE 2S ALBUMIN SUPERFAMILY PROTEIN"/>
    <property type="match status" value="1"/>
</dbReference>
<feature type="domain" description="Bifunctional inhibitor/plant lipid transfer protein/seed storage helical" evidence="2">
    <location>
        <begin position="23"/>
        <end position="100"/>
    </location>
</feature>
<dbReference type="SUPFAM" id="SSF47699">
    <property type="entry name" value="Bifunctional inhibitor/lipid-transfer protein/seed storage 2S albumin"/>
    <property type="match status" value="1"/>
</dbReference>
<dbReference type="Proteomes" id="UP001141552">
    <property type="component" value="Unassembled WGS sequence"/>
</dbReference>
<evidence type="ECO:0000259" key="2">
    <source>
        <dbReference type="Pfam" id="PF14368"/>
    </source>
</evidence>
<dbReference type="PANTHER" id="PTHR33286:SF32">
    <property type="entry name" value="BIFUNCTIONAL INHIBITOR_PLANT LIPID TRANSFER PROTEIN_SEED STORAGE HELICAL DOMAIN-CONTAINING PROTEIN"/>
    <property type="match status" value="1"/>
</dbReference>
<evidence type="ECO:0000256" key="1">
    <source>
        <dbReference type="SAM" id="SignalP"/>
    </source>
</evidence>
<gene>
    <name evidence="3" type="ORF">Tsubulata_019115</name>
</gene>
<evidence type="ECO:0000313" key="4">
    <source>
        <dbReference type="Proteomes" id="UP001141552"/>
    </source>
</evidence>
<proteinExistence type="predicted"/>
<dbReference type="OrthoDB" id="1885440at2759"/>
<keyword evidence="4" id="KW-1185">Reference proteome</keyword>
<dbReference type="Gene3D" id="1.10.110.10">
    <property type="entry name" value="Plant lipid-transfer and hydrophobic proteins"/>
    <property type="match status" value="1"/>
</dbReference>
<feature type="chain" id="PRO_5040376901" description="Bifunctional inhibitor/plant lipid transfer protein/seed storage helical domain-containing protein" evidence="1">
    <location>
        <begin position="31"/>
        <end position="113"/>
    </location>
</feature>
<dbReference type="InterPro" id="IPR016140">
    <property type="entry name" value="Bifunc_inhib/LTP/seed_store"/>
</dbReference>
<keyword evidence="1" id="KW-0732">Signal</keyword>
<dbReference type="InterPro" id="IPR036312">
    <property type="entry name" value="Bifun_inhib/LTP/seed_sf"/>
</dbReference>
<organism evidence="3 4">
    <name type="scientific">Turnera subulata</name>
    <dbReference type="NCBI Taxonomy" id="218843"/>
    <lineage>
        <taxon>Eukaryota</taxon>
        <taxon>Viridiplantae</taxon>
        <taxon>Streptophyta</taxon>
        <taxon>Embryophyta</taxon>
        <taxon>Tracheophyta</taxon>
        <taxon>Spermatophyta</taxon>
        <taxon>Magnoliopsida</taxon>
        <taxon>eudicotyledons</taxon>
        <taxon>Gunneridae</taxon>
        <taxon>Pentapetalae</taxon>
        <taxon>rosids</taxon>
        <taxon>fabids</taxon>
        <taxon>Malpighiales</taxon>
        <taxon>Passifloraceae</taxon>
        <taxon>Turnera</taxon>
    </lineage>
</organism>
<comment type="caution">
    <text evidence="3">The sequence shown here is derived from an EMBL/GenBank/DDBJ whole genome shotgun (WGS) entry which is preliminary data.</text>
</comment>
<dbReference type="Pfam" id="PF14368">
    <property type="entry name" value="LTP_2"/>
    <property type="match status" value="1"/>
</dbReference>